<evidence type="ECO:0000256" key="1">
    <source>
        <dbReference type="SAM" id="MobiDB-lite"/>
    </source>
</evidence>
<keyword evidence="3" id="KW-1185">Reference proteome</keyword>
<accession>A0A4C1WX04</accession>
<evidence type="ECO:0000313" key="3">
    <source>
        <dbReference type="Proteomes" id="UP000299102"/>
    </source>
</evidence>
<evidence type="ECO:0000313" key="2">
    <source>
        <dbReference type="EMBL" id="GBP55891.1"/>
    </source>
</evidence>
<reference evidence="2 3" key="1">
    <citation type="journal article" date="2019" name="Commun. Biol.">
        <title>The bagworm genome reveals a unique fibroin gene that provides high tensile strength.</title>
        <authorList>
            <person name="Kono N."/>
            <person name="Nakamura H."/>
            <person name="Ohtoshi R."/>
            <person name="Tomita M."/>
            <person name="Numata K."/>
            <person name="Arakawa K."/>
        </authorList>
    </citation>
    <scope>NUCLEOTIDE SEQUENCE [LARGE SCALE GENOMIC DNA]</scope>
</reference>
<proteinExistence type="predicted"/>
<comment type="caution">
    <text evidence="2">The sequence shown here is derived from an EMBL/GenBank/DDBJ whole genome shotgun (WGS) entry which is preliminary data.</text>
</comment>
<protein>
    <submittedName>
        <fullName evidence="2">Uncharacterized protein</fullName>
    </submittedName>
</protein>
<dbReference type="Proteomes" id="UP000299102">
    <property type="component" value="Unassembled WGS sequence"/>
</dbReference>
<gene>
    <name evidence="2" type="ORF">EVAR_43681_1</name>
</gene>
<feature type="region of interest" description="Disordered" evidence="1">
    <location>
        <begin position="54"/>
        <end position="74"/>
    </location>
</feature>
<sequence>MSQPQKCRFVARPPDRRVTRVRRAAGPLGRYAKRPFRCAKNTIPTDISRRVVSKRQRFTRSGPRDLAPRTPARENGGISTAIRVVGRVGSRIPRARQIHDIGHLEDVQILQSIWPAARDVGTRAHFVFWKKALFLRFYDANMCVRRENTDGRTGDQYYCFKMASRKDYSTDKRFRSTCSAVQSAQNRSRISMRKIACSRAPRPGRRGGKISHYADSAIARTSVTGLRRTRREKKPRLTTPSDEPVA</sequence>
<feature type="compositionally biased region" description="Basic residues" evidence="1">
    <location>
        <begin position="227"/>
        <end position="236"/>
    </location>
</feature>
<feature type="region of interest" description="Disordered" evidence="1">
    <location>
        <begin position="221"/>
        <end position="246"/>
    </location>
</feature>
<organism evidence="2 3">
    <name type="scientific">Eumeta variegata</name>
    <name type="common">Bagworm moth</name>
    <name type="synonym">Eumeta japonica</name>
    <dbReference type="NCBI Taxonomy" id="151549"/>
    <lineage>
        <taxon>Eukaryota</taxon>
        <taxon>Metazoa</taxon>
        <taxon>Ecdysozoa</taxon>
        <taxon>Arthropoda</taxon>
        <taxon>Hexapoda</taxon>
        <taxon>Insecta</taxon>
        <taxon>Pterygota</taxon>
        <taxon>Neoptera</taxon>
        <taxon>Endopterygota</taxon>
        <taxon>Lepidoptera</taxon>
        <taxon>Glossata</taxon>
        <taxon>Ditrysia</taxon>
        <taxon>Tineoidea</taxon>
        <taxon>Psychidae</taxon>
        <taxon>Oiketicinae</taxon>
        <taxon>Eumeta</taxon>
    </lineage>
</organism>
<name>A0A4C1WX04_EUMVA</name>
<dbReference type="EMBL" id="BGZK01000681">
    <property type="protein sequence ID" value="GBP55891.1"/>
    <property type="molecule type" value="Genomic_DNA"/>
</dbReference>
<dbReference type="AlphaFoldDB" id="A0A4C1WX04"/>